<feature type="region of interest" description="Disordered" evidence="1">
    <location>
        <begin position="74"/>
        <end position="131"/>
    </location>
</feature>
<gene>
    <name evidence="2" type="ORF">HJC23_013426</name>
</gene>
<proteinExistence type="predicted"/>
<evidence type="ECO:0000256" key="1">
    <source>
        <dbReference type="SAM" id="MobiDB-lite"/>
    </source>
</evidence>
<evidence type="ECO:0000313" key="3">
    <source>
        <dbReference type="Proteomes" id="UP001516023"/>
    </source>
</evidence>
<reference evidence="2 3" key="1">
    <citation type="journal article" date="2020" name="G3 (Bethesda)">
        <title>Improved Reference Genome for Cyclotella cryptica CCMP332, a Model for Cell Wall Morphogenesis, Salinity Adaptation, and Lipid Production in Diatoms (Bacillariophyta).</title>
        <authorList>
            <person name="Roberts W.R."/>
            <person name="Downey K.M."/>
            <person name="Ruck E.C."/>
            <person name="Traller J.C."/>
            <person name="Alverson A.J."/>
        </authorList>
    </citation>
    <scope>NUCLEOTIDE SEQUENCE [LARGE SCALE GENOMIC DNA]</scope>
    <source>
        <strain evidence="2 3">CCMP332</strain>
    </source>
</reference>
<name>A0ABD3P7P6_9STRA</name>
<keyword evidence="3" id="KW-1185">Reference proteome</keyword>
<comment type="caution">
    <text evidence="2">The sequence shown here is derived from an EMBL/GenBank/DDBJ whole genome shotgun (WGS) entry which is preliminary data.</text>
</comment>
<feature type="compositionally biased region" description="Basic and acidic residues" evidence="1">
    <location>
        <begin position="98"/>
        <end position="116"/>
    </location>
</feature>
<protein>
    <submittedName>
        <fullName evidence="2">Uncharacterized protein</fullName>
    </submittedName>
</protein>
<dbReference type="AlphaFoldDB" id="A0ABD3P7P6"/>
<dbReference type="EMBL" id="JABMIG020000262">
    <property type="protein sequence ID" value="KAL3783381.1"/>
    <property type="molecule type" value="Genomic_DNA"/>
</dbReference>
<sequence>MDISLLLEPQAKHQRMYRGDSMYDEHSLAEIKTIPCPYCNRQFAPKAYVSHIRKPKCLNPGKSSLNDSAKKRIFNNRHLSQDENEMVNSKGESKISMGRRDGKEGRSRKWKDDSNKLRAAMNQRTKLKHNK</sequence>
<organism evidence="2 3">
    <name type="scientific">Cyclotella cryptica</name>
    <dbReference type="NCBI Taxonomy" id="29204"/>
    <lineage>
        <taxon>Eukaryota</taxon>
        <taxon>Sar</taxon>
        <taxon>Stramenopiles</taxon>
        <taxon>Ochrophyta</taxon>
        <taxon>Bacillariophyta</taxon>
        <taxon>Coscinodiscophyceae</taxon>
        <taxon>Thalassiosirophycidae</taxon>
        <taxon>Stephanodiscales</taxon>
        <taxon>Stephanodiscaceae</taxon>
        <taxon>Cyclotella</taxon>
    </lineage>
</organism>
<accession>A0ABD3P7P6</accession>
<evidence type="ECO:0000313" key="2">
    <source>
        <dbReference type="EMBL" id="KAL3783381.1"/>
    </source>
</evidence>
<dbReference type="Proteomes" id="UP001516023">
    <property type="component" value="Unassembled WGS sequence"/>
</dbReference>